<comment type="subcellular location">
    <subcellularLocation>
        <location evidence="1">Cell membrane</location>
        <topology evidence="1">Multi-pass membrane protein</topology>
    </subcellularLocation>
</comment>
<dbReference type="PANTHER" id="PTHR32243:SF18">
    <property type="entry name" value="INNER MEMBRANE ABC TRANSPORTER PERMEASE PROTEIN YCJP"/>
    <property type="match status" value="1"/>
</dbReference>
<evidence type="ECO:0000256" key="7">
    <source>
        <dbReference type="SAM" id="Phobius"/>
    </source>
</evidence>
<sequence length="276" mass="30982">MTSRLIRGTLFYTAVILFVVIVAFPFYWQLITSLKSPQEIYQMPPAWWPSSFYFGSYKDVFTKTPFGLYLLNSFIVSSITTILCLVFGSTTAYAVARLRFKGKKFLLGLVLSVSMFPPIAVLSPLFLILKNLHLLSTYQGLIFPYMTFTMPLTIWILSSFFREIPKELDEAAIVDGCTRLQTFWRIMLPLSGPGLFTTGILVFIAAWNEFLFAFTFMTNDAMRTVPVGIAMFQGEHSLPWGDISAASIVVTVPLIILVLIFQKRIISGLTAGAVKG</sequence>
<dbReference type="Pfam" id="PF00528">
    <property type="entry name" value="BPD_transp_1"/>
    <property type="match status" value="1"/>
</dbReference>
<evidence type="ECO:0000313" key="10">
    <source>
        <dbReference type="Proteomes" id="UP000830167"/>
    </source>
</evidence>
<dbReference type="InterPro" id="IPR035906">
    <property type="entry name" value="MetI-like_sf"/>
</dbReference>
<keyword evidence="2" id="KW-0813">Transport</keyword>
<evidence type="ECO:0000256" key="5">
    <source>
        <dbReference type="ARBA" id="ARBA00022989"/>
    </source>
</evidence>
<evidence type="ECO:0000256" key="1">
    <source>
        <dbReference type="ARBA" id="ARBA00004651"/>
    </source>
</evidence>
<keyword evidence="5 7" id="KW-1133">Transmembrane helix</keyword>
<keyword evidence="6 7" id="KW-0472">Membrane</keyword>
<evidence type="ECO:0000313" key="9">
    <source>
        <dbReference type="EMBL" id="UOF92849.1"/>
    </source>
</evidence>
<reference evidence="9" key="1">
    <citation type="submission" date="2021-12" db="EMBL/GenBank/DDBJ databases">
        <title>Alicyclobacillaceae gen. nov., sp. nov., isolated from chalcocite enrichment system.</title>
        <authorList>
            <person name="Jiang Z."/>
        </authorList>
    </citation>
    <scope>NUCLEOTIDE SEQUENCE</scope>
    <source>
        <strain evidence="9">MYW30-H2</strain>
    </source>
</reference>
<keyword evidence="3" id="KW-1003">Cell membrane</keyword>
<dbReference type="Gene3D" id="1.10.3720.10">
    <property type="entry name" value="MetI-like"/>
    <property type="match status" value="1"/>
</dbReference>
<protein>
    <submittedName>
        <fullName evidence="9">Carbohydrate ABC transporter permease</fullName>
    </submittedName>
</protein>
<keyword evidence="4 7" id="KW-0812">Transmembrane</keyword>
<proteinExistence type="predicted"/>
<dbReference type="SUPFAM" id="SSF161098">
    <property type="entry name" value="MetI-like"/>
    <property type="match status" value="1"/>
</dbReference>
<evidence type="ECO:0000256" key="4">
    <source>
        <dbReference type="ARBA" id="ARBA00022692"/>
    </source>
</evidence>
<dbReference type="Proteomes" id="UP000830167">
    <property type="component" value="Chromosome"/>
</dbReference>
<feature type="transmembrane region" description="Helical" evidence="7">
    <location>
        <begin position="243"/>
        <end position="261"/>
    </location>
</feature>
<feature type="transmembrane region" description="Helical" evidence="7">
    <location>
        <begin position="141"/>
        <end position="161"/>
    </location>
</feature>
<evidence type="ECO:0000259" key="8">
    <source>
        <dbReference type="Pfam" id="PF00528"/>
    </source>
</evidence>
<feature type="transmembrane region" description="Helical" evidence="7">
    <location>
        <begin position="9"/>
        <end position="28"/>
    </location>
</feature>
<evidence type="ECO:0000256" key="6">
    <source>
        <dbReference type="ARBA" id="ARBA00023136"/>
    </source>
</evidence>
<gene>
    <name evidence="9" type="ORF">LSG31_12100</name>
</gene>
<feature type="transmembrane region" description="Helical" evidence="7">
    <location>
        <begin position="66"/>
        <end position="93"/>
    </location>
</feature>
<dbReference type="PANTHER" id="PTHR32243">
    <property type="entry name" value="MALTOSE TRANSPORT SYSTEM PERMEASE-RELATED"/>
    <property type="match status" value="1"/>
</dbReference>
<accession>A0ABY4CRE0</accession>
<name>A0ABY4CRE0_9BACL</name>
<dbReference type="InterPro" id="IPR050901">
    <property type="entry name" value="BP-dep_ABC_trans_perm"/>
</dbReference>
<dbReference type="CDD" id="cd06261">
    <property type="entry name" value="TM_PBP2"/>
    <property type="match status" value="1"/>
</dbReference>
<feature type="domain" description="ABC transmembrane type-1" evidence="8">
    <location>
        <begin position="87"/>
        <end position="265"/>
    </location>
</feature>
<evidence type="ECO:0000256" key="3">
    <source>
        <dbReference type="ARBA" id="ARBA00022475"/>
    </source>
</evidence>
<organism evidence="9 10">
    <name type="scientific">Fodinisporobacter ferrooxydans</name>
    <dbReference type="NCBI Taxonomy" id="2901836"/>
    <lineage>
        <taxon>Bacteria</taxon>
        <taxon>Bacillati</taxon>
        <taxon>Bacillota</taxon>
        <taxon>Bacilli</taxon>
        <taxon>Bacillales</taxon>
        <taxon>Alicyclobacillaceae</taxon>
        <taxon>Fodinisporobacter</taxon>
    </lineage>
</organism>
<dbReference type="EMBL" id="CP089291">
    <property type="protein sequence ID" value="UOF92849.1"/>
    <property type="molecule type" value="Genomic_DNA"/>
</dbReference>
<keyword evidence="10" id="KW-1185">Reference proteome</keyword>
<evidence type="ECO:0000256" key="2">
    <source>
        <dbReference type="ARBA" id="ARBA00022448"/>
    </source>
</evidence>
<feature type="transmembrane region" description="Helical" evidence="7">
    <location>
        <begin position="182"/>
        <end position="207"/>
    </location>
</feature>
<feature type="transmembrane region" description="Helical" evidence="7">
    <location>
        <begin position="105"/>
        <end position="129"/>
    </location>
</feature>
<dbReference type="InterPro" id="IPR000515">
    <property type="entry name" value="MetI-like"/>
</dbReference>